<dbReference type="InterPro" id="IPR050266">
    <property type="entry name" value="AB_hydrolase_sf"/>
</dbReference>
<feature type="domain" description="AB hydrolase-1" evidence="2">
    <location>
        <begin position="20"/>
        <end position="164"/>
    </location>
</feature>
<accession>A0ABR7FR76</accession>
<organism evidence="3 4">
    <name type="scientific">Anaerostipes hominis</name>
    <name type="common">ex Liu et al. 2021</name>
    <dbReference type="NCBI Taxonomy" id="2763018"/>
    <lineage>
        <taxon>Bacteria</taxon>
        <taxon>Bacillati</taxon>
        <taxon>Bacillota</taxon>
        <taxon>Clostridia</taxon>
        <taxon>Lachnospirales</taxon>
        <taxon>Lachnospiraceae</taxon>
        <taxon>Anaerostipes</taxon>
    </lineage>
</organism>
<dbReference type="PRINTS" id="PR00111">
    <property type="entry name" value="ABHYDROLASE"/>
</dbReference>
<gene>
    <name evidence="3" type="ORF">H8S22_08820</name>
</gene>
<name>A0ABR7FR76_9FIRM</name>
<dbReference type="Proteomes" id="UP000635828">
    <property type="component" value="Unassembled WGS sequence"/>
</dbReference>
<dbReference type="EMBL" id="JACOOS010000008">
    <property type="protein sequence ID" value="MBC5677700.1"/>
    <property type="molecule type" value="Genomic_DNA"/>
</dbReference>
<dbReference type="Pfam" id="PF00561">
    <property type="entry name" value="Abhydrolase_1"/>
    <property type="match status" value="1"/>
</dbReference>
<evidence type="ECO:0000313" key="4">
    <source>
        <dbReference type="Proteomes" id="UP000635828"/>
    </source>
</evidence>
<keyword evidence="1 3" id="KW-0378">Hydrolase</keyword>
<reference evidence="3 4" key="1">
    <citation type="submission" date="2020-08" db="EMBL/GenBank/DDBJ databases">
        <title>Genome public.</title>
        <authorList>
            <person name="Liu C."/>
            <person name="Sun Q."/>
        </authorList>
    </citation>
    <scope>NUCLEOTIDE SEQUENCE [LARGE SCALE GENOMIC DNA]</scope>
    <source>
        <strain evidence="3 4">NSJ-7</strain>
    </source>
</reference>
<proteinExistence type="predicted"/>
<dbReference type="InterPro" id="IPR000073">
    <property type="entry name" value="AB_hydrolase_1"/>
</dbReference>
<dbReference type="Gene3D" id="3.40.50.1820">
    <property type="entry name" value="alpha/beta hydrolase"/>
    <property type="match status" value="1"/>
</dbReference>
<dbReference type="PANTHER" id="PTHR43798:SF31">
    <property type="entry name" value="AB HYDROLASE SUPERFAMILY PROTEIN YCLE"/>
    <property type="match status" value="1"/>
</dbReference>
<evidence type="ECO:0000313" key="3">
    <source>
        <dbReference type="EMBL" id="MBC5677700.1"/>
    </source>
</evidence>
<evidence type="ECO:0000259" key="2">
    <source>
        <dbReference type="Pfam" id="PF00561"/>
    </source>
</evidence>
<protein>
    <submittedName>
        <fullName evidence="3">Alpha/beta hydrolase</fullName>
    </submittedName>
</protein>
<keyword evidence="4" id="KW-1185">Reference proteome</keyword>
<dbReference type="PANTHER" id="PTHR43798">
    <property type="entry name" value="MONOACYLGLYCEROL LIPASE"/>
    <property type="match status" value="1"/>
</dbReference>
<dbReference type="RefSeq" id="WP_024728503.1">
    <property type="nucleotide sequence ID" value="NZ_JACOOS010000008.1"/>
</dbReference>
<dbReference type="GO" id="GO:0016787">
    <property type="term" value="F:hydrolase activity"/>
    <property type="evidence" value="ECO:0007669"/>
    <property type="project" value="UniProtKB-KW"/>
</dbReference>
<sequence>MSYFNYQSKKIYYKETGSGKPVVLLHGNTASSRMFEFILPLYEDKFHVILIDFLGHGKSDRLEAFPAELWMEEARQTIALLEHLDLGKVNLVGTSGGAWAAVNAALERPDLVDKVVADSFDGRTLADDFAENLLKERADAKKDEMGTAFYEWCQGEDWERIVDMDTSAMVQCAKEKLPLFTKPLSALNNPLLLMGSKGDDMCRSDFLDEYRAITKETNAEVCIFPEGVHPAILSCAEKAAEVIAGFLEGKET</sequence>
<dbReference type="InterPro" id="IPR029058">
    <property type="entry name" value="AB_hydrolase_fold"/>
</dbReference>
<comment type="caution">
    <text evidence="3">The sequence shown here is derived from an EMBL/GenBank/DDBJ whole genome shotgun (WGS) entry which is preliminary data.</text>
</comment>
<evidence type="ECO:0000256" key="1">
    <source>
        <dbReference type="ARBA" id="ARBA00022801"/>
    </source>
</evidence>
<dbReference type="SUPFAM" id="SSF53474">
    <property type="entry name" value="alpha/beta-Hydrolases"/>
    <property type="match status" value="1"/>
</dbReference>